<proteinExistence type="predicted"/>
<gene>
    <name evidence="4" type="ORF">S03H2_67758</name>
</gene>
<organism evidence="4">
    <name type="scientific">marine sediment metagenome</name>
    <dbReference type="NCBI Taxonomy" id="412755"/>
    <lineage>
        <taxon>unclassified sequences</taxon>
        <taxon>metagenomes</taxon>
        <taxon>ecological metagenomes</taxon>
    </lineage>
</organism>
<keyword evidence="2" id="KW-0808">Transferase</keyword>
<dbReference type="EMBL" id="BARU01044430">
    <property type="protein sequence ID" value="GAH77811.1"/>
    <property type="molecule type" value="Genomic_DNA"/>
</dbReference>
<dbReference type="PRINTS" id="PR00508">
    <property type="entry name" value="S21N4MTFRASE"/>
</dbReference>
<dbReference type="Gene3D" id="3.40.50.150">
    <property type="entry name" value="Vaccinia Virus protein VP39"/>
    <property type="match status" value="1"/>
</dbReference>
<dbReference type="GO" id="GO:0005737">
    <property type="term" value="C:cytoplasm"/>
    <property type="evidence" value="ECO:0007669"/>
    <property type="project" value="TreeGrafter"/>
</dbReference>
<comment type="caution">
    <text evidence="4">The sequence shown here is derived from an EMBL/GenBank/DDBJ whole genome shotgun (WGS) entry which is preliminary data.</text>
</comment>
<evidence type="ECO:0000256" key="1">
    <source>
        <dbReference type="ARBA" id="ARBA00022603"/>
    </source>
</evidence>
<dbReference type="InterPro" id="IPR029063">
    <property type="entry name" value="SAM-dependent_MTases_sf"/>
</dbReference>
<evidence type="ECO:0000259" key="3">
    <source>
        <dbReference type="Pfam" id="PF01555"/>
    </source>
</evidence>
<name>X1I5W8_9ZZZZ</name>
<protein>
    <recommendedName>
        <fullName evidence="3">DNA methylase N-4/N-6 domain-containing protein</fullName>
    </recommendedName>
</protein>
<keyword evidence="1" id="KW-0489">Methyltransferase</keyword>
<dbReference type="GO" id="GO:0032259">
    <property type="term" value="P:methylation"/>
    <property type="evidence" value="ECO:0007669"/>
    <property type="project" value="UniProtKB-KW"/>
</dbReference>
<reference evidence="4" key="1">
    <citation type="journal article" date="2014" name="Front. Microbiol.">
        <title>High frequency of phylogenetically diverse reductive dehalogenase-homologous genes in deep subseafloor sedimentary metagenomes.</title>
        <authorList>
            <person name="Kawai M."/>
            <person name="Futagami T."/>
            <person name="Toyoda A."/>
            <person name="Takaki Y."/>
            <person name="Nishi S."/>
            <person name="Hori S."/>
            <person name="Arai W."/>
            <person name="Tsubouchi T."/>
            <person name="Morono Y."/>
            <person name="Uchiyama I."/>
            <person name="Ito T."/>
            <person name="Fujiyama A."/>
            <person name="Inagaki F."/>
            <person name="Takami H."/>
        </authorList>
    </citation>
    <scope>NUCLEOTIDE SEQUENCE</scope>
    <source>
        <strain evidence="4">Expedition CK06-06</strain>
    </source>
</reference>
<accession>X1I5W8</accession>
<dbReference type="SUPFAM" id="SSF53335">
    <property type="entry name" value="S-adenosyl-L-methionine-dependent methyltransferases"/>
    <property type="match status" value="1"/>
</dbReference>
<evidence type="ECO:0000256" key="2">
    <source>
        <dbReference type="ARBA" id="ARBA00022679"/>
    </source>
</evidence>
<dbReference type="AlphaFoldDB" id="X1I5W8"/>
<dbReference type="Pfam" id="PF01555">
    <property type="entry name" value="N6_N4_Mtase"/>
    <property type="match status" value="1"/>
</dbReference>
<dbReference type="PANTHER" id="PTHR13370">
    <property type="entry name" value="RNA METHYLASE-RELATED"/>
    <property type="match status" value="1"/>
</dbReference>
<dbReference type="InterPro" id="IPR001091">
    <property type="entry name" value="RM_Methyltransferase"/>
</dbReference>
<feature type="non-terminal residue" evidence="4">
    <location>
        <position position="1"/>
    </location>
</feature>
<evidence type="ECO:0000313" key="4">
    <source>
        <dbReference type="EMBL" id="GAH77811.1"/>
    </source>
</evidence>
<dbReference type="GO" id="GO:0008170">
    <property type="term" value="F:N-methyltransferase activity"/>
    <property type="evidence" value="ECO:0007669"/>
    <property type="project" value="InterPro"/>
</dbReference>
<feature type="domain" description="DNA methylase N-4/N-6" evidence="3">
    <location>
        <begin position="23"/>
        <end position="122"/>
    </location>
</feature>
<dbReference type="GO" id="GO:0003677">
    <property type="term" value="F:DNA binding"/>
    <property type="evidence" value="ECO:0007669"/>
    <property type="project" value="InterPro"/>
</dbReference>
<sequence length="133" mass="15114">AARIIVIQKRAAGKKWGKIMVQWHPLLTTSIPVEQPKGQGIKDLWEDIRLPGEGYYFREQRFGNPGQTSMKLTERVIIAFSNPDDVILDPFLGSGTTAVACKRLNRHYIGFEISPEYCKIAKARLLAEKTLWD</sequence>
<dbReference type="PANTHER" id="PTHR13370:SF3">
    <property type="entry name" value="TRNA (GUANINE(10)-N2)-METHYLTRANSFERASE HOMOLOG"/>
    <property type="match status" value="1"/>
</dbReference>
<dbReference type="InterPro" id="IPR002941">
    <property type="entry name" value="DNA_methylase_N4/N6"/>
</dbReference>